<feature type="compositionally biased region" description="Polar residues" evidence="1">
    <location>
        <begin position="131"/>
        <end position="143"/>
    </location>
</feature>
<dbReference type="GO" id="GO:0005737">
    <property type="term" value="C:cytoplasm"/>
    <property type="evidence" value="ECO:0007669"/>
    <property type="project" value="TreeGrafter"/>
</dbReference>
<feature type="compositionally biased region" description="Polar residues" evidence="1">
    <location>
        <begin position="259"/>
        <end position="279"/>
    </location>
</feature>
<gene>
    <name evidence="2" type="ORF">CTOB1V02_LOCUS7634</name>
</gene>
<dbReference type="OrthoDB" id="207120at2759"/>
<evidence type="ECO:0000256" key="1">
    <source>
        <dbReference type="SAM" id="MobiDB-lite"/>
    </source>
</evidence>
<feature type="region of interest" description="Disordered" evidence="1">
    <location>
        <begin position="237"/>
        <end position="298"/>
    </location>
</feature>
<dbReference type="PROSITE" id="PS50222">
    <property type="entry name" value="EF_HAND_2"/>
    <property type="match status" value="2"/>
</dbReference>
<dbReference type="PANTHER" id="PTHR11216:SF170">
    <property type="entry name" value="DYNAMIN ASSOCIATED PROTEIN 160, ISOFORM D"/>
    <property type="match status" value="1"/>
</dbReference>
<dbReference type="GO" id="GO:0150007">
    <property type="term" value="P:clathrin-dependent synaptic vesicle endocytosis"/>
    <property type="evidence" value="ECO:0007669"/>
    <property type="project" value="TreeGrafter"/>
</dbReference>
<dbReference type="PROSITE" id="PS50031">
    <property type="entry name" value="EH"/>
    <property type="match status" value="1"/>
</dbReference>
<dbReference type="InterPro" id="IPR018247">
    <property type="entry name" value="EF_Hand_1_Ca_BS"/>
</dbReference>
<dbReference type="AlphaFoldDB" id="A0A7R8ZPW2"/>
<evidence type="ECO:0000313" key="2">
    <source>
        <dbReference type="EMBL" id="CAD7229768.1"/>
    </source>
</evidence>
<proteinExistence type="predicted"/>
<organism evidence="2">
    <name type="scientific">Cyprideis torosa</name>
    <dbReference type="NCBI Taxonomy" id="163714"/>
    <lineage>
        <taxon>Eukaryota</taxon>
        <taxon>Metazoa</taxon>
        <taxon>Ecdysozoa</taxon>
        <taxon>Arthropoda</taxon>
        <taxon>Crustacea</taxon>
        <taxon>Oligostraca</taxon>
        <taxon>Ostracoda</taxon>
        <taxon>Podocopa</taxon>
        <taxon>Podocopida</taxon>
        <taxon>Cytherocopina</taxon>
        <taxon>Cytheroidea</taxon>
        <taxon>Cytherideidae</taxon>
        <taxon>Cyprideis</taxon>
    </lineage>
</organism>
<dbReference type="GO" id="GO:0005509">
    <property type="term" value="F:calcium ion binding"/>
    <property type="evidence" value="ECO:0007669"/>
    <property type="project" value="InterPro"/>
</dbReference>
<accession>A0A7R8ZPW2</accession>
<dbReference type="SMART" id="SM00027">
    <property type="entry name" value="EH"/>
    <property type="match status" value="2"/>
</dbReference>
<protein>
    <submittedName>
        <fullName evidence="2">Uncharacterized protein</fullName>
    </submittedName>
</protein>
<dbReference type="GO" id="GO:0097708">
    <property type="term" value="C:intracellular vesicle"/>
    <property type="evidence" value="ECO:0007669"/>
    <property type="project" value="TreeGrafter"/>
</dbReference>
<name>A0A7R8ZPW2_9CRUS</name>
<reference evidence="2" key="1">
    <citation type="submission" date="2020-11" db="EMBL/GenBank/DDBJ databases">
        <authorList>
            <person name="Tran Van P."/>
        </authorList>
    </citation>
    <scope>NUCLEOTIDE SEQUENCE</scope>
</reference>
<dbReference type="EMBL" id="OB662269">
    <property type="protein sequence ID" value="CAD7229768.1"/>
    <property type="molecule type" value="Genomic_DNA"/>
</dbReference>
<dbReference type="GO" id="GO:0042734">
    <property type="term" value="C:presynaptic membrane"/>
    <property type="evidence" value="ECO:0007669"/>
    <property type="project" value="TreeGrafter"/>
</dbReference>
<dbReference type="PANTHER" id="PTHR11216">
    <property type="entry name" value="EH DOMAIN"/>
    <property type="match status" value="1"/>
</dbReference>
<dbReference type="Pfam" id="PF12763">
    <property type="entry name" value="EH"/>
    <property type="match status" value="1"/>
</dbReference>
<dbReference type="CDD" id="cd00052">
    <property type="entry name" value="EH"/>
    <property type="match status" value="1"/>
</dbReference>
<dbReference type="InterPro" id="IPR000261">
    <property type="entry name" value="EH_dom"/>
</dbReference>
<dbReference type="SUPFAM" id="SSF47473">
    <property type="entry name" value="EF-hand"/>
    <property type="match status" value="2"/>
</dbReference>
<dbReference type="Gene3D" id="1.10.238.10">
    <property type="entry name" value="EF-hand"/>
    <property type="match status" value="2"/>
</dbReference>
<dbReference type="InterPro" id="IPR011992">
    <property type="entry name" value="EF-hand-dom_pair"/>
</dbReference>
<feature type="region of interest" description="Disordered" evidence="1">
    <location>
        <begin position="115"/>
        <end position="155"/>
    </location>
</feature>
<dbReference type="InterPro" id="IPR002048">
    <property type="entry name" value="EF_hand_dom"/>
</dbReference>
<dbReference type="PROSITE" id="PS00018">
    <property type="entry name" value="EF_HAND_1"/>
    <property type="match status" value="2"/>
</dbReference>
<sequence length="313" mass="33106">MTAAESIERKKTRRSGSDSVTNFYGSLEAFRFTSSMLSKNLSDVNGDGRMDLNEFSIACKLITMKLKGFEIPASLPPALRVLAVPAAPSAPGMVPPSSVPPASIPGVVAQQYSSSFTPPAVQSPPRAAVPTITSPPSASSQPGSRKHSDVGVSPTEWSVPHNTKLKYTMIFNQADHAKVGHLTGVQARPLLLQTQVAPMHLAKIWELSDIDSNGLLTCEEFVLAMYLTDCLKRGEHLPNKLPPDLVPPTFRKRSLAGTPGSQQSLSPVASQTNQGSTGHAPSGDPAQPVANGSGSNTPSSVFATLLTSWDVNN</sequence>
<dbReference type="GO" id="GO:0060090">
    <property type="term" value="F:molecular adaptor activity"/>
    <property type="evidence" value="ECO:0007669"/>
    <property type="project" value="TreeGrafter"/>
</dbReference>